<gene>
    <name evidence="1" type="ORF">HYC85_030018</name>
</gene>
<protein>
    <submittedName>
        <fullName evidence="1">Uncharacterized protein</fullName>
    </submittedName>
</protein>
<dbReference type="EMBL" id="JACBKZ010000014">
    <property type="protein sequence ID" value="KAF5933847.1"/>
    <property type="molecule type" value="Genomic_DNA"/>
</dbReference>
<reference evidence="2" key="1">
    <citation type="journal article" date="2020" name="Nat. Commun.">
        <title>Genome assembly of wild tea tree DASZ reveals pedigree and selection history of tea varieties.</title>
        <authorList>
            <person name="Zhang W."/>
            <person name="Zhang Y."/>
            <person name="Qiu H."/>
            <person name="Guo Y."/>
            <person name="Wan H."/>
            <person name="Zhang X."/>
            <person name="Scossa F."/>
            <person name="Alseekh S."/>
            <person name="Zhang Q."/>
            <person name="Wang P."/>
            <person name="Xu L."/>
            <person name="Schmidt M.H."/>
            <person name="Jia X."/>
            <person name="Li D."/>
            <person name="Zhu A."/>
            <person name="Guo F."/>
            <person name="Chen W."/>
            <person name="Ni D."/>
            <person name="Usadel B."/>
            <person name="Fernie A.R."/>
            <person name="Wen W."/>
        </authorList>
    </citation>
    <scope>NUCLEOTIDE SEQUENCE [LARGE SCALE GENOMIC DNA]</scope>
    <source>
        <strain evidence="2">cv. G240</strain>
    </source>
</reference>
<reference evidence="1 2" key="2">
    <citation type="submission" date="2020-07" db="EMBL/GenBank/DDBJ databases">
        <title>Genome assembly of wild tea tree DASZ reveals pedigree and selection history of tea varieties.</title>
        <authorList>
            <person name="Zhang W."/>
        </authorList>
    </citation>
    <scope>NUCLEOTIDE SEQUENCE [LARGE SCALE GENOMIC DNA]</scope>
    <source>
        <strain evidence="2">cv. G240</strain>
        <tissue evidence="1">Leaf</tissue>
    </source>
</reference>
<keyword evidence="2" id="KW-1185">Reference proteome</keyword>
<comment type="caution">
    <text evidence="1">The sequence shown here is derived from an EMBL/GenBank/DDBJ whole genome shotgun (WGS) entry which is preliminary data.</text>
</comment>
<dbReference type="AlphaFoldDB" id="A0A7J7G072"/>
<organism evidence="1 2">
    <name type="scientific">Camellia sinensis</name>
    <name type="common">Tea plant</name>
    <name type="synonym">Thea sinensis</name>
    <dbReference type="NCBI Taxonomy" id="4442"/>
    <lineage>
        <taxon>Eukaryota</taxon>
        <taxon>Viridiplantae</taxon>
        <taxon>Streptophyta</taxon>
        <taxon>Embryophyta</taxon>
        <taxon>Tracheophyta</taxon>
        <taxon>Spermatophyta</taxon>
        <taxon>Magnoliopsida</taxon>
        <taxon>eudicotyledons</taxon>
        <taxon>Gunneridae</taxon>
        <taxon>Pentapetalae</taxon>
        <taxon>asterids</taxon>
        <taxon>Ericales</taxon>
        <taxon>Theaceae</taxon>
        <taxon>Camellia</taxon>
    </lineage>
</organism>
<evidence type="ECO:0000313" key="1">
    <source>
        <dbReference type="EMBL" id="KAF5933847.1"/>
    </source>
</evidence>
<dbReference type="Proteomes" id="UP000593564">
    <property type="component" value="Unassembled WGS sequence"/>
</dbReference>
<proteinExistence type="predicted"/>
<name>A0A7J7G072_CAMSI</name>
<sequence length="137" mass="15348">MPPPPSMRTTESLSVQEVIDFTRSVDADCFLGEGDYATFIWTHLMPPLMGTRVHIGRVADIPSTSTARAPRGKTRGMLPTRRGFGWPELPTELTCWQYTREAYQIPIEASAAGHRYVRALDSSSVCITVFHLFFILS</sequence>
<accession>A0A7J7G072</accession>
<evidence type="ECO:0000313" key="2">
    <source>
        <dbReference type="Proteomes" id="UP000593564"/>
    </source>
</evidence>